<reference evidence="8" key="1">
    <citation type="submission" date="2022-12" db="EMBL/GenBank/DDBJ databases">
        <authorList>
            <person name="Mo P."/>
        </authorList>
    </citation>
    <scope>NUCLEOTIDE SEQUENCE [LARGE SCALE GENOMIC DNA]</scope>
    <source>
        <strain evidence="8">HUAS 3-15</strain>
    </source>
</reference>
<feature type="domain" description="Ferric oxidoreductase" evidence="6">
    <location>
        <begin position="50"/>
        <end position="170"/>
    </location>
</feature>
<keyword evidence="8" id="KW-1185">Reference proteome</keyword>
<keyword evidence="3 5" id="KW-1133">Transmembrane helix</keyword>
<feature type="transmembrane region" description="Helical" evidence="5">
    <location>
        <begin position="160"/>
        <end position="176"/>
    </location>
</feature>
<evidence type="ECO:0000256" key="3">
    <source>
        <dbReference type="ARBA" id="ARBA00022989"/>
    </source>
</evidence>
<accession>A0ABY7Q113</accession>
<feature type="transmembrane region" description="Helical" evidence="5">
    <location>
        <begin position="127"/>
        <end position="148"/>
    </location>
</feature>
<feature type="transmembrane region" description="Helical" evidence="5">
    <location>
        <begin position="188"/>
        <end position="208"/>
    </location>
</feature>
<evidence type="ECO:0000259" key="6">
    <source>
        <dbReference type="Pfam" id="PF01794"/>
    </source>
</evidence>
<proteinExistence type="predicted"/>
<name>A0ABY7Q113_9ACTN</name>
<evidence type="ECO:0000256" key="2">
    <source>
        <dbReference type="ARBA" id="ARBA00022692"/>
    </source>
</evidence>
<sequence length="227" mass="24775">MFAEAAPHLLSALHAAPGVGAAPIPGSPLDAYEKQLPYDPGVHEIARLMALVSYVLMVAAVVLGAMLRMRWFQRIVNRPTVYGAHMTVALSALIFGGVHGVTFRYQPVWEIGAHELVVPFAGGLQRIPVGFGILGTELGIAVGCSVWLQRRLGYRRWLRFHQLGYAAFALVWLHIFTVHPEPRHFDRVAVTVAAGAGTCLFVFMTRVLPSESRLRRGAFGNDPGGAR</sequence>
<evidence type="ECO:0000313" key="7">
    <source>
        <dbReference type="EMBL" id="WBP86330.1"/>
    </source>
</evidence>
<keyword evidence="4 5" id="KW-0472">Membrane</keyword>
<protein>
    <submittedName>
        <fullName evidence="7">Ferric reductase-like transmembrane domain-containing protein</fullName>
    </submittedName>
</protein>
<evidence type="ECO:0000313" key="8">
    <source>
        <dbReference type="Proteomes" id="UP001212821"/>
    </source>
</evidence>
<keyword evidence="2 5" id="KW-0812">Transmembrane</keyword>
<dbReference type="EMBL" id="CP115450">
    <property type="protein sequence ID" value="WBP86330.1"/>
    <property type="molecule type" value="Genomic_DNA"/>
</dbReference>
<gene>
    <name evidence="7" type="ORF">O1G21_11075</name>
</gene>
<dbReference type="RefSeq" id="WP_270142903.1">
    <property type="nucleotide sequence ID" value="NZ_CP115450.1"/>
</dbReference>
<feature type="transmembrane region" description="Helical" evidence="5">
    <location>
        <begin position="45"/>
        <end position="67"/>
    </location>
</feature>
<evidence type="ECO:0000256" key="4">
    <source>
        <dbReference type="ARBA" id="ARBA00023136"/>
    </source>
</evidence>
<comment type="subcellular location">
    <subcellularLocation>
        <location evidence="1">Membrane</location>
        <topology evidence="1">Multi-pass membrane protein</topology>
    </subcellularLocation>
</comment>
<evidence type="ECO:0000256" key="5">
    <source>
        <dbReference type="SAM" id="Phobius"/>
    </source>
</evidence>
<dbReference type="InterPro" id="IPR013130">
    <property type="entry name" value="Fe3_Rdtase_TM_dom"/>
</dbReference>
<dbReference type="Proteomes" id="UP001212821">
    <property type="component" value="Chromosome"/>
</dbReference>
<feature type="transmembrane region" description="Helical" evidence="5">
    <location>
        <begin position="79"/>
        <end position="98"/>
    </location>
</feature>
<evidence type="ECO:0000256" key="1">
    <source>
        <dbReference type="ARBA" id="ARBA00004141"/>
    </source>
</evidence>
<dbReference type="Pfam" id="PF01794">
    <property type="entry name" value="Ferric_reduct"/>
    <property type="match status" value="1"/>
</dbReference>
<organism evidence="7 8">
    <name type="scientific">Kitasatospora cathayae</name>
    <dbReference type="NCBI Taxonomy" id="3004092"/>
    <lineage>
        <taxon>Bacteria</taxon>
        <taxon>Bacillati</taxon>
        <taxon>Actinomycetota</taxon>
        <taxon>Actinomycetes</taxon>
        <taxon>Kitasatosporales</taxon>
        <taxon>Streptomycetaceae</taxon>
        <taxon>Kitasatospora</taxon>
    </lineage>
</organism>